<reference evidence="3" key="1">
    <citation type="submission" date="2024-06" db="EMBL/GenBank/DDBJ databases">
        <title>Multi-omics analyses provide insights into the biosynthesis of the anticancer antibiotic pleurotin in Hohenbuehelia grisea.</title>
        <authorList>
            <person name="Weaver J.A."/>
            <person name="Alberti F."/>
        </authorList>
    </citation>
    <scope>NUCLEOTIDE SEQUENCE [LARGE SCALE GENOMIC DNA]</scope>
    <source>
        <strain evidence="3">T-177</strain>
    </source>
</reference>
<gene>
    <name evidence="2" type="ORF">HGRIS_005190</name>
</gene>
<name>A0ABR3JEQ3_9AGAR</name>
<organism evidence="2 3">
    <name type="scientific">Hohenbuehelia grisea</name>
    <dbReference type="NCBI Taxonomy" id="104357"/>
    <lineage>
        <taxon>Eukaryota</taxon>
        <taxon>Fungi</taxon>
        <taxon>Dikarya</taxon>
        <taxon>Basidiomycota</taxon>
        <taxon>Agaricomycotina</taxon>
        <taxon>Agaricomycetes</taxon>
        <taxon>Agaricomycetidae</taxon>
        <taxon>Agaricales</taxon>
        <taxon>Pleurotineae</taxon>
        <taxon>Pleurotaceae</taxon>
        <taxon>Hohenbuehelia</taxon>
    </lineage>
</organism>
<protein>
    <recommendedName>
        <fullName evidence="1">F-box domain-containing protein</fullName>
    </recommendedName>
</protein>
<dbReference type="PROSITE" id="PS50181">
    <property type="entry name" value="FBOX"/>
    <property type="match status" value="1"/>
</dbReference>
<evidence type="ECO:0000259" key="1">
    <source>
        <dbReference type="PROSITE" id="PS50181"/>
    </source>
</evidence>
<dbReference type="Proteomes" id="UP001556367">
    <property type="component" value="Unassembled WGS sequence"/>
</dbReference>
<comment type="caution">
    <text evidence="2">The sequence shown here is derived from an EMBL/GenBank/DDBJ whole genome shotgun (WGS) entry which is preliminary data.</text>
</comment>
<sequence length="419" mass="46787">MSSTPQEILDMIVSHSKSDDTYLQNASLVCRSWALASQRHLFRRLRLATRSRVHKEDDDSDPAAFFAESPHLAAYVRELDINVGCCWDTTHGSRNDKTHPEGPLGYSCILAGNSAITAELLSKFPNVQRLELWGEECEMKLDVEFAPEFLKAVQQVVRRPLMKHLVFEGFNFKTKAELDAIVDSIDHPLALIELTSVSVGEDFPVQPPSSGVANDGGLVVDTFRLQSSPLHSAVLWFEKLKNAATIRSLVLTHNMEVGRAFSIERFLTQIMPAGLQSLEFSTVHGFALGILDLGKFRSLRSLAIILEVNTSNRDDEHKWDSAIEGRALIAFIKNIEGPSLMEHIKIHKTSVNMRNSLRDNTILETWTSLDDILAGSAFPHLKTLELGLIDPSAWHLFEKAMPLLKGKGVLRLQEDVAML</sequence>
<evidence type="ECO:0000313" key="3">
    <source>
        <dbReference type="Proteomes" id="UP001556367"/>
    </source>
</evidence>
<dbReference type="InterPro" id="IPR001810">
    <property type="entry name" value="F-box_dom"/>
</dbReference>
<evidence type="ECO:0000313" key="2">
    <source>
        <dbReference type="EMBL" id="KAL0954036.1"/>
    </source>
</evidence>
<feature type="domain" description="F-box" evidence="1">
    <location>
        <begin position="1"/>
        <end position="45"/>
    </location>
</feature>
<accession>A0ABR3JEQ3</accession>
<proteinExistence type="predicted"/>
<dbReference type="EMBL" id="JASNQZ010000008">
    <property type="protein sequence ID" value="KAL0954036.1"/>
    <property type="molecule type" value="Genomic_DNA"/>
</dbReference>
<keyword evidence="3" id="KW-1185">Reference proteome</keyword>